<keyword evidence="3" id="KW-1185">Reference proteome</keyword>
<feature type="region of interest" description="Disordered" evidence="1">
    <location>
        <begin position="36"/>
        <end position="60"/>
    </location>
</feature>
<evidence type="ECO:0000256" key="1">
    <source>
        <dbReference type="SAM" id="MobiDB-lite"/>
    </source>
</evidence>
<accession>A0A101UU54</accession>
<name>A0A101UU54_9ACTN</name>
<dbReference type="STRING" id="909626.AQJ91_33385"/>
<gene>
    <name evidence="2" type="ORF">AQJ91_33385</name>
</gene>
<evidence type="ECO:0000313" key="2">
    <source>
        <dbReference type="EMBL" id="KUO16915.1"/>
    </source>
</evidence>
<reference evidence="2 3" key="1">
    <citation type="submission" date="2015-10" db="EMBL/GenBank/DDBJ databases">
        <title>Draft genome sequence of Streptomyces sp. RV15, isolated from a marine sponge.</title>
        <authorList>
            <person name="Ruckert C."/>
            <person name="Abdelmohsen U.R."/>
            <person name="Winkler A."/>
            <person name="Hentschel U."/>
            <person name="Kalinowski J."/>
            <person name="Kampfer P."/>
            <person name="Glaeser S."/>
        </authorList>
    </citation>
    <scope>NUCLEOTIDE SEQUENCE [LARGE SCALE GENOMIC DNA]</scope>
    <source>
        <strain evidence="2 3">RV15</strain>
    </source>
</reference>
<sequence>MEPITAGLLVALASGTAGAAGQQIWASLRDLVARRRRGEAAGDEGELEVPAEPPRSEERAHQLAEVLNERAEQDPDFARALDIWRRRASAEAGIRTGPGEVRNVISGGTQSTVVQARDINGPLTFGG</sequence>
<dbReference type="Proteomes" id="UP000053260">
    <property type="component" value="Unassembled WGS sequence"/>
</dbReference>
<comment type="caution">
    <text evidence="2">The sequence shown here is derived from an EMBL/GenBank/DDBJ whole genome shotgun (WGS) entry which is preliminary data.</text>
</comment>
<dbReference type="OrthoDB" id="4326033at2"/>
<organism evidence="2 3">
    <name type="scientific">Streptomyces dysideae</name>
    <dbReference type="NCBI Taxonomy" id="909626"/>
    <lineage>
        <taxon>Bacteria</taxon>
        <taxon>Bacillati</taxon>
        <taxon>Actinomycetota</taxon>
        <taxon>Actinomycetes</taxon>
        <taxon>Kitasatosporales</taxon>
        <taxon>Streptomycetaceae</taxon>
        <taxon>Streptomyces</taxon>
    </lineage>
</organism>
<dbReference type="AlphaFoldDB" id="A0A101UU54"/>
<proteinExistence type="predicted"/>
<evidence type="ECO:0000313" key="3">
    <source>
        <dbReference type="Proteomes" id="UP000053260"/>
    </source>
</evidence>
<protein>
    <submittedName>
        <fullName evidence="2">Uncharacterized protein</fullName>
    </submittedName>
</protein>
<dbReference type="EMBL" id="LMXB01000082">
    <property type="protein sequence ID" value="KUO16915.1"/>
    <property type="molecule type" value="Genomic_DNA"/>
</dbReference>